<dbReference type="GO" id="GO:0008484">
    <property type="term" value="F:sulfuric ester hydrolase activity"/>
    <property type="evidence" value="ECO:0007669"/>
    <property type="project" value="InterPro"/>
</dbReference>
<evidence type="ECO:0000256" key="2">
    <source>
        <dbReference type="ARBA" id="ARBA00008779"/>
    </source>
</evidence>
<comment type="cofactor">
    <cofactor evidence="1">
        <name>Ca(2+)</name>
        <dbReference type="ChEBI" id="CHEBI:29108"/>
    </cofactor>
</comment>
<dbReference type="SUPFAM" id="SSF53649">
    <property type="entry name" value="Alkaline phosphatase-like"/>
    <property type="match status" value="1"/>
</dbReference>
<dbReference type="InterPro" id="IPR000917">
    <property type="entry name" value="Sulfatase_N"/>
</dbReference>
<organism evidence="9 10">
    <name type="scientific">Cinara cedri</name>
    <dbReference type="NCBI Taxonomy" id="506608"/>
    <lineage>
        <taxon>Eukaryota</taxon>
        <taxon>Metazoa</taxon>
        <taxon>Ecdysozoa</taxon>
        <taxon>Arthropoda</taxon>
        <taxon>Hexapoda</taxon>
        <taxon>Insecta</taxon>
        <taxon>Pterygota</taxon>
        <taxon>Neoptera</taxon>
        <taxon>Paraneoptera</taxon>
        <taxon>Hemiptera</taxon>
        <taxon>Sternorrhyncha</taxon>
        <taxon>Aphidomorpha</taxon>
        <taxon>Aphidoidea</taxon>
        <taxon>Aphididae</taxon>
        <taxon>Lachninae</taxon>
        <taxon>Cinara</taxon>
    </lineage>
</organism>
<feature type="transmembrane region" description="Helical" evidence="7">
    <location>
        <begin position="16"/>
        <end position="35"/>
    </location>
</feature>
<name>A0A5E4M9F3_9HEMI</name>
<dbReference type="Gene3D" id="3.40.720.10">
    <property type="entry name" value="Alkaline Phosphatase, subunit A"/>
    <property type="match status" value="1"/>
</dbReference>
<proteinExistence type="inferred from homology"/>
<sequence length="588" mass="66267">MVHSATVIVCTMNRTVTISIVCTLLTLYIVSLKLLDEETGKKQPHIVVIIADDLGWNDVGFHGSIQIPTPNIDALAYNGIILNRHYVQPTCTPSRAALLTGKYPIRYGGQGTPIAAGVPSALPLDNKILPQYLKDVGYSTHLIGKWHLGSYKTDFTPTRRGFDSHFGYWNGYISYRNSTHSTRTMSGKDARRGIERAGDEMNDRYVTDIFTDEALKVIQLCKGQEKPMFLMLSHLAVHSGNPGPESLEVANKTHNNIQFNYIKNEERRLFAGMLTSLDESVGSVIESLHKNEMLENSIILFISDNGAPAEDPVWNHQNFGSNWPLRGEKGSVLDGGVRGVAAIWSPWLKEKHSVSENLFHITDWLPTLYTAAGGNLENLDSVDGINQWTSITDNLKQMRTSILINIDEVRGEKALIFNQWKVVKSNRTSNLVSFLKYSGDTGNNGPDYNMSNVVESVAGSHLSKLNCILSKEDCMNTSTSYDLFYKLRSRANIVNQCSERISNPDPNEHYECFDDYCLFDIRRDPCEYRNVVKQNQEALNMTVFMLEQFENELVNQTLLTVDPNADPRYFGGYWETWMSYNTNIVGNR</sequence>
<dbReference type="InterPro" id="IPR017850">
    <property type="entry name" value="Alkaline_phosphatase_core_sf"/>
</dbReference>
<dbReference type="Gene3D" id="3.30.1120.10">
    <property type="match status" value="1"/>
</dbReference>
<comment type="similarity">
    <text evidence="2">Belongs to the sulfatase family.</text>
</comment>
<keyword evidence="4" id="KW-0378">Hydrolase</keyword>
<dbReference type="CDD" id="cd16029">
    <property type="entry name" value="4-S"/>
    <property type="match status" value="1"/>
</dbReference>
<protein>
    <submittedName>
        <fullName evidence="9">Alkaline-phosphatase-like, core domain,Alkaline phosphatase-like, alpha/beta/alpha,Sulfatase, N</fullName>
    </submittedName>
</protein>
<dbReference type="PROSITE" id="PS00523">
    <property type="entry name" value="SULFATASE_1"/>
    <property type="match status" value="1"/>
</dbReference>
<dbReference type="OrthoDB" id="103349at2759"/>
<keyword evidence="3" id="KW-0479">Metal-binding</keyword>
<evidence type="ECO:0000256" key="7">
    <source>
        <dbReference type="SAM" id="Phobius"/>
    </source>
</evidence>
<evidence type="ECO:0000256" key="1">
    <source>
        <dbReference type="ARBA" id="ARBA00001913"/>
    </source>
</evidence>
<evidence type="ECO:0000256" key="6">
    <source>
        <dbReference type="ARBA" id="ARBA00023180"/>
    </source>
</evidence>
<keyword evidence="10" id="KW-1185">Reference proteome</keyword>
<evidence type="ECO:0000256" key="4">
    <source>
        <dbReference type="ARBA" id="ARBA00022801"/>
    </source>
</evidence>
<dbReference type="EMBL" id="CABPRJ010000483">
    <property type="protein sequence ID" value="VVC28693.1"/>
    <property type="molecule type" value="Genomic_DNA"/>
</dbReference>
<keyword evidence="5" id="KW-0106">Calcium</keyword>
<keyword evidence="7" id="KW-1133">Transmembrane helix</keyword>
<evidence type="ECO:0000313" key="10">
    <source>
        <dbReference type="Proteomes" id="UP000325440"/>
    </source>
</evidence>
<dbReference type="Pfam" id="PF00884">
    <property type="entry name" value="Sulfatase"/>
    <property type="match status" value="1"/>
</dbReference>
<evidence type="ECO:0000256" key="3">
    <source>
        <dbReference type="ARBA" id="ARBA00022723"/>
    </source>
</evidence>
<evidence type="ECO:0000256" key="5">
    <source>
        <dbReference type="ARBA" id="ARBA00022837"/>
    </source>
</evidence>
<keyword evidence="6" id="KW-0325">Glycoprotein</keyword>
<dbReference type="PANTHER" id="PTHR10342">
    <property type="entry name" value="ARYLSULFATASE"/>
    <property type="match status" value="1"/>
</dbReference>
<keyword evidence="7" id="KW-0812">Transmembrane</keyword>
<feature type="domain" description="Sulfatase N-terminal" evidence="8">
    <location>
        <begin position="44"/>
        <end position="373"/>
    </location>
</feature>
<dbReference type="AlphaFoldDB" id="A0A5E4M9F3"/>
<accession>A0A5E4M9F3</accession>
<evidence type="ECO:0000259" key="8">
    <source>
        <dbReference type="Pfam" id="PF00884"/>
    </source>
</evidence>
<dbReference type="PROSITE" id="PS00149">
    <property type="entry name" value="SULFATASE_2"/>
    <property type="match status" value="1"/>
</dbReference>
<dbReference type="PANTHER" id="PTHR10342:SF264">
    <property type="entry name" value="MIP05773P-RELATED"/>
    <property type="match status" value="1"/>
</dbReference>
<evidence type="ECO:0000313" key="9">
    <source>
        <dbReference type="EMBL" id="VVC28693.1"/>
    </source>
</evidence>
<gene>
    <name evidence="9" type="ORF">CINCED_3A023858</name>
</gene>
<dbReference type="InterPro" id="IPR047115">
    <property type="entry name" value="ARSB"/>
</dbReference>
<reference evidence="9 10" key="1">
    <citation type="submission" date="2019-08" db="EMBL/GenBank/DDBJ databases">
        <authorList>
            <person name="Alioto T."/>
            <person name="Alioto T."/>
            <person name="Gomez Garrido J."/>
        </authorList>
    </citation>
    <scope>NUCLEOTIDE SEQUENCE [LARGE SCALE GENOMIC DNA]</scope>
</reference>
<dbReference type="GO" id="GO:0046872">
    <property type="term" value="F:metal ion binding"/>
    <property type="evidence" value="ECO:0007669"/>
    <property type="project" value="UniProtKB-KW"/>
</dbReference>
<dbReference type="Proteomes" id="UP000325440">
    <property type="component" value="Unassembled WGS sequence"/>
</dbReference>
<dbReference type="InterPro" id="IPR024607">
    <property type="entry name" value="Sulfatase_CS"/>
</dbReference>
<keyword evidence="7" id="KW-0472">Membrane</keyword>